<protein>
    <submittedName>
        <fullName evidence="1">Uncharacterized protein</fullName>
    </submittedName>
</protein>
<keyword evidence="2" id="KW-1185">Reference proteome</keyword>
<sequence length="228" mass="26581">MGLDLTPLPKPKLGYEDRFKEIFNILKDMQDEDYSKSPSIIELFIKKKYRLQRKLLREWHQNSISSFDTIKAPRVGYDDEADNWFLKSNKTDNEKLSDKTLIKKNKGFYVIELAKEIEGVPIGKYCARAGYRNGFRGEYLRNCEDLIGDLVYGIYGSSLAEGTLEYGYKLINKADEIAKKHDLIYLKKQREAPDEWSGHIKSRLHLIYSLANWLIFYGKNGHGYEADF</sequence>
<organism evidence="1 2">
    <name type="scientific">Flavivirga eckloniae</name>
    <dbReference type="NCBI Taxonomy" id="1803846"/>
    <lineage>
        <taxon>Bacteria</taxon>
        <taxon>Pseudomonadati</taxon>
        <taxon>Bacteroidota</taxon>
        <taxon>Flavobacteriia</taxon>
        <taxon>Flavobacteriales</taxon>
        <taxon>Flavobacteriaceae</taxon>
        <taxon>Flavivirga</taxon>
    </lineage>
</organism>
<name>A0A2K9PM64_9FLAO</name>
<gene>
    <name evidence="1" type="ORF">C1H87_02625</name>
</gene>
<accession>A0A2K9PM64</accession>
<proteinExistence type="predicted"/>
<dbReference type="RefSeq" id="WP_102754326.1">
    <property type="nucleotide sequence ID" value="NZ_CP025791.1"/>
</dbReference>
<evidence type="ECO:0000313" key="1">
    <source>
        <dbReference type="EMBL" id="AUP77667.1"/>
    </source>
</evidence>
<dbReference type="Proteomes" id="UP000235826">
    <property type="component" value="Chromosome"/>
</dbReference>
<dbReference type="KEGG" id="fek:C1H87_02625"/>
<dbReference type="EMBL" id="CP025791">
    <property type="protein sequence ID" value="AUP77667.1"/>
    <property type="molecule type" value="Genomic_DNA"/>
</dbReference>
<evidence type="ECO:0000313" key="2">
    <source>
        <dbReference type="Proteomes" id="UP000235826"/>
    </source>
</evidence>
<dbReference type="OrthoDB" id="8612398at2"/>
<dbReference type="AlphaFoldDB" id="A0A2K9PM64"/>
<reference evidence="1 2" key="1">
    <citation type="submission" date="2018-01" db="EMBL/GenBank/DDBJ databases">
        <title>Complete genome sequence of Flavivirga eckloniae ECD14 isolated from seaweed Ecklonia cava.</title>
        <authorList>
            <person name="Lee J.H."/>
            <person name="Baik K.S."/>
            <person name="Seong C.N."/>
        </authorList>
    </citation>
    <scope>NUCLEOTIDE SEQUENCE [LARGE SCALE GENOMIC DNA]</scope>
    <source>
        <strain evidence="1 2">ECD14</strain>
    </source>
</reference>